<evidence type="ECO:0000313" key="3">
    <source>
        <dbReference type="Proteomes" id="UP000283509"/>
    </source>
</evidence>
<comment type="caution">
    <text evidence="2">The sequence shown here is derived from an EMBL/GenBank/DDBJ whole genome shotgun (WGS) entry which is preliminary data.</text>
</comment>
<gene>
    <name evidence="2" type="ORF">C7M84_013622</name>
</gene>
<evidence type="ECO:0000256" key="1">
    <source>
        <dbReference type="SAM" id="MobiDB-lite"/>
    </source>
</evidence>
<dbReference type="Proteomes" id="UP000283509">
    <property type="component" value="Unassembled WGS sequence"/>
</dbReference>
<accession>A0A3R7MRV8</accession>
<reference evidence="2 3" key="2">
    <citation type="submission" date="2019-01" db="EMBL/GenBank/DDBJ databases">
        <title>The decoding of complex shrimp genome reveals the adaptation for benthos swimmer, frequently molting mechanism and breeding impact on genome.</title>
        <authorList>
            <person name="Sun Y."/>
            <person name="Gao Y."/>
            <person name="Yu Y."/>
        </authorList>
    </citation>
    <scope>NUCLEOTIDE SEQUENCE [LARGE SCALE GENOMIC DNA]</scope>
    <source>
        <tissue evidence="2">Muscle</tissue>
    </source>
</reference>
<feature type="region of interest" description="Disordered" evidence="1">
    <location>
        <begin position="148"/>
        <end position="178"/>
    </location>
</feature>
<keyword evidence="3" id="KW-1185">Reference proteome</keyword>
<sequence>MIHTEKLELIFICCRKSEQHLCFFCDKLFTTKEAAESCERNHTHVDRGALELSEDPDWEIDTPSHSARKREQHLCFFCDKIFTTKEAAESCERKHTYIAGGRKALEQFEEPDWGIDTPLHSASKSLLLNSTLQQVNLKFNITTINSARQSSRTKSKSARTSSTAKCTTDSSTSPTCTS</sequence>
<evidence type="ECO:0000313" key="2">
    <source>
        <dbReference type="EMBL" id="ROT68236.1"/>
    </source>
</evidence>
<dbReference type="EMBL" id="QCYY01002703">
    <property type="protein sequence ID" value="ROT68236.1"/>
    <property type="molecule type" value="Genomic_DNA"/>
</dbReference>
<name>A0A3R7MRV8_PENVA</name>
<dbReference type="AlphaFoldDB" id="A0A3R7MRV8"/>
<organism evidence="2 3">
    <name type="scientific">Penaeus vannamei</name>
    <name type="common">Whiteleg shrimp</name>
    <name type="synonym">Litopenaeus vannamei</name>
    <dbReference type="NCBI Taxonomy" id="6689"/>
    <lineage>
        <taxon>Eukaryota</taxon>
        <taxon>Metazoa</taxon>
        <taxon>Ecdysozoa</taxon>
        <taxon>Arthropoda</taxon>
        <taxon>Crustacea</taxon>
        <taxon>Multicrustacea</taxon>
        <taxon>Malacostraca</taxon>
        <taxon>Eumalacostraca</taxon>
        <taxon>Eucarida</taxon>
        <taxon>Decapoda</taxon>
        <taxon>Dendrobranchiata</taxon>
        <taxon>Penaeoidea</taxon>
        <taxon>Penaeidae</taxon>
        <taxon>Penaeus</taxon>
    </lineage>
</organism>
<proteinExistence type="predicted"/>
<protein>
    <submittedName>
        <fullName evidence="2">Uncharacterized protein</fullName>
    </submittedName>
</protein>
<reference evidence="2 3" key="1">
    <citation type="submission" date="2018-04" db="EMBL/GenBank/DDBJ databases">
        <authorList>
            <person name="Zhang X."/>
            <person name="Yuan J."/>
            <person name="Li F."/>
            <person name="Xiang J."/>
        </authorList>
    </citation>
    <scope>NUCLEOTIDE SEQUENCE [LARGE SCALE GENOMIC DNA]</scope>
    <source>
        <tissue evidence="2">Muscle</tissue>
    </source>
</reference>
<feature type="compositionally biased region" description="Low complexity" evidence="1">
    <location>
        <begin position="158"/>
        <end position="178"/>
    </location>
</feature>